<evidence type="ECO:0000313" key="2">
    <source>
        <dbReference type="Proteomes" id="UP001234989"/>
    </source>
</evidence>
<sequence>MHHKSRQLYIAPRYMTYKSEFEAVDMTMRVFHTLLRTPLS</sequence>
<reference evidence="1" key="1">
    <citation type="submission" date="2023-08" db="EMBL/GenBank/DDBJ databases">
        <title>A de novo genome assembly of Solanum verrucosum Schlechtendal, a Mexican diploid species geographically isolated from the other diploid A-genome species in potato relatives.</title>
        <authorList>
            <person name="Hosaka K."/>
        </authorList>
    </citation>
    <scope>NUCLEOTIDE SEQUENCE</scope>
    <source>
        <tissue evidence="1">Young leaves</tissue>
    </source>
</reference>
<gene>
    <name evidence="1" type="ORF">MTR67_008895</name>
</gene>
<dbReference type="EMBL" id="CP133613">
    <property type="protein sequence ID" value="WMV15510.1"/>
    <property type="molecule type" value="Genomic_DNA"/>
</dbReference>
<proteinExistence type="predicted"/>
<dbReference type="AlphaFoldDB" id="A0AAF0Q643"/>
<keyword evidence="2" id="KW-1185">Reference proteome</keyword>
<accession>A0AAF0Q643</accession>
<evidence type="ECO:0000313" key="1">
    <source>
        <dbReference type="EMBL" id="WMV15510.1"/>
    </source>
</evidence>
<protein>
    <submittedName>
        <fullName evidence="1">Uncharacterized protein</fullName>
    </submittedName>
</protein>
<dbReference type="Proteomes" id="UP001234989">
    <property type="component" value="Chromosome 2"/>
</dbReference>
<organism evidence="1 2">
    <name type="scientific">Solanum verrucosum</name>
    <dbReference type="NCBI Taxonomy" id="315347"/>
    <lineage>
        <taxon>Eukaryota</taxon>
        <taxon>Viridiplantae</taxon>
        <taxon>Streptophyta</taxon>
        <taxon>Embryophyta</taxon>
        <taxon>Tracheophyta</taxon>
        <taxon>Spermatophyta</taxon>
        <taxon>Magnoliopsida</taxon>
        <taxon>eudicotyledons</taxon>
        <taxon>Gunneridae</taxon>
        <taxon>Pentapetalae</taxon>
        <taxon>asterids</taxon>
        <taxon>lamiids</taxon>
        <taxon>Solanales</taxon>
        <taxon>Solanaceae</taxon>
        <taxon>Solanoideae</taxon>
        <taxon>Solaneae</taxon>
        <taxon>Solanum</taxon>
    </lineage>
</organism>
<name>A0AAF0Q643_SOLVR</name>